<feature type="chain" id="PRO_5005288704" evidence="3">
    <location>
        <begin position="19"/>
        <end position="723"/>
    </location>
</feature>
<accession>A0A0J7IEW8</accession>
<dbReference type="InterPro" id="IPR000859">
    <property type="entry name" value="CUB_dom"/>
</dbReference>
<reference evidence="6 7" key="1">
    <citation type="journal article" date="2013" name="Int. J. Syst. Evol. Microbiol.">
        <title>Chryseobacterium angstadtii sp. nov., isolated from a newt tank.</title>
        <authorList>
            <person name="Kirk K.E."/>
            <person name="Hoffman J.A."/>
            <person name="Smith K.A."/>
            <person name="Strahan B.L."/>
            <person name="Failor K.C."/>
            <person name="Krebs J.E."/>
            <person name="Gale A.N."/>
            <person name="Do T.D."/>
            <person name="Sontag T.C."/>
            <person name="Batties A.M."/>
            <person name="Mistiszyn K."/>
            <person name="Newman J.D."/>
        </authorList>
    </citation>
    <scope>NUCLEOTIDE SEQUENCE [LARGE SCALE GENOMIC DNA]</scope>
    <source>
        <strain evidence="6 7">KM</strain>
    </source>
</reference>
<dbReference type="Pfam" id="PF00431">
    <property type="entry name" value="CUB"/>
    <property type="match status" value="1"/>
</dbReference>
<dbReference type="InterPro" id="IPR035914">
    <property type="entry name" value="Sperma_CUB_dom_sf"/>
</dbReference>
<comment type="caution">
    <text evidence="6">The sequence shown here is derived from an EMBL/GenBank/DDBJ whole genome shotgun (WGS) entry which is preliminary data.</text>
</comment>
<keyword evidence="2" id="KW-1015">Disulfide bond</keyword>
<protein>
    <submittedName>
        <fullName evidence="6">Zinc metalloprotease</fullName>
    </submittedName>
</protein>
<dbReference type="SUPFAM" id="SSF49854">
    <property type="entry name" value="Spermadhesin, CUB domain"/>
    <property type="match status" value="1"/>
</dbReference>
<dbReference type="InterPro" id="IPR026444">
    <property type="entry name" value="Secre_tail"/>
</dbReference>
<organism evidence="6 7">
    <name type="scientific">Chryseobacterium angstadtii</name>
    <dbReference type="NCBI Taxonomy" id="558151"/>
    <lineage>
        <taxon>Bacteria</taxon>
        <taxon>Pseudomonadati</taxon>
        <taxon>Bacteroidota</taxon>
        <taxon>Flavobacteriia</taxon>
        <taxon>Flavobacteriales</taxon>
        <taxon>Weeksellaceae</taxon>
        <taxon>Chryseobacterium group</taxon>
        <taxon>Chryseobacterium</taxon>
    </lineage>
</organism>
<evidence type="ECO:0000256" key="1">
    <source>
        <dbReference type="ARBA" id="ARBA00022729"/>
    </source>
</evidence>
<dbReference type="SUPFAM" id="SSF55486">
    <property type="entry name" value="Metalloproteases ('zincins'), catalytic domain"/>
    <property type="match status" value="1"/>
</dbReference>
<feature type="signal peptide" evidence="3">
    <location>
        <begin position="1"/>
        <end position="18"/>
    </location>
</feature>
<dbReference type="AlphaFoldDB" id="A0A0J7IEW8"/>
<evidence type="ECO:0000259" key="4">
    <source>
        <dbReference type="PROSITE" id="PS01180"/>
    </source>
</evidence>
<dbReference type="RefSeq" id="WP_048506935.1">
    <property type="nucleotide sequence ID" value="NZ_LFND01000003.1"/>
</dbReference>
<evidence type="ECO:0000313" key="6">
    <source>
        <dbReference type="EMBL" id="KMQ64998.1"/>
    </source>
</evidence>
<sequence length="723" mass="79210">MKKVLLIALLQCFMFGFAQKLKPIAFKVSEYHRQTKDFEKYNVFEADHASKKLLQYKEAATDITVITVKSNELKRIVNERPEVIEFTFPFDQDKQITVELYKNEIFTNNFKVKTGKDEEVSYTPGVYYQGIVKNDNNSVVAFSFFNDDIVGVASTPQLGNIVIGKVKGSEDFVSYSDSKLTGVNPFICGVDELKGDQKVILNPDTAKKSPTQNCVRVYYEVCFKPYQNNGSNTVTTTNWLTAIHNNISTLYSNDDIRISLSEIYIWTTQDPYNGSPDGNLTAFEGNRPTFNGDLAHLINAPATTSVANLNSLCSATKYAYSGISQTYSNVPVYSWTIQAMTHEMGHSLGSPHTHNCYWNGNNTPIDWCGPTARPSIITSEGITCSSNVLPASGTIMSYCHLMSNIGINFSNGFGDQPAALIRSTVDSKGCLGTNCITTCGMPISGVNFTNITENSANINFTDSVSGTWKYKVTKIDGTPVTAGNTSSQTIAVTGLQPATYYKAYLGTNCSLPDAYQSSWMFLTDGSWCDGAQFTDTGGPNANYGDNEEVIKTFYPASGSSLTMTFTEFAMEQGYDFMSVYNGPSTASPLFVNGNNLTGNTLPGPFTSTNSSGAITVKYKSDSAVNMTGWKAKFSCMVLGVEDMDVKNNAVSIYPNPAKNMMIISSKEALKSYKVYDESGRLVLSASSLKGNKQEINLSSIQTGNYIVTVETDKQTVNKKLIKH</sequence>
<evidence type="ECO:0000256" key="2">
    <source>
        <dbReference type="ARBA" id="ARBA00023157"/>
    </source>
</evidence>
<gene>
    <name evidence="6" type="ORF">ACM46_12420</name>
</gene>
<keyword evidence="6" id="KW-0645">Protease</keyword>
<evidence type="ECO:0000313" key="7">
    <source>
        <dbReference type="Proteomes" id="UP000036261"/>
    </source>
</evidence>
<dbReference type="PATRIC" id="fig|558151.6.peg.2620"/>
<dbReference type="GO" id="GO:0006509">
    <property type="term" value="P:membrane protein ectodomain proteolysis"/>
    <property type="evidence" value="ECO:0007669"/>
    <property type="project" value="TreeGrafter"/>
</dbReference>
<dbReference type="PANTHER" id="PTHR11905:SF159">
    <property type="entry name" value="ADAM METALLOPROTEASE"/>
    <property type="match status" value="1"/>
</dbReference>
<dbReference type="Gene3D" id="3.40.390.10">
    <property type="entry name" value="Collagenase (Catalytic Domain)"/>
    <property type="match status" value="1"/>
</dbReference>
<dbReference type="STRING" id="558151.ACM46_12420"/>
<dbReference type="PROSITE" id="PS01180">
    <property type="entry name" value="CUB"/>
    <property type="match status" value="1"/>
</dbReference>
<dbReference type="InterPro" id="IPR001590">
    <property type="entry name" value="Peptidase_M12B"/>
</dbReference>
<dbReference type="InterPro" id="IPR024079">
    <property type="entry name" value="MetalloPept_cat_dom_sf"/>
</dbReference>
<dbReference type="EMBL" id="LFND01000003">
    <property type="protein sequence ID" value="KMQ64998.1"/>
    <property type="molecule type" value="Genomic_DNA"/>
</dbReference>
<evidence type="ECO:0000259" key="5">
    <source>
        <dbReference type="PROSITE" id="PS50215"/>
    </source>
</evidence>
<keyword evidence="1 3" id="KW-0732">Signal</keyword>
<evidence type="ECO:0000256" key="3">
    <source>
        <dbReference type="SAM" id="SignalP"/>
    </source>
</evidence>
<keyword evidence="7" id="KW-1185">Reference proteome</keyword>
<keyword evidence="6" id="KW-0378">Hydrolase</keyword>
<name>A0A0J7IEW8_9FLAO</name>
<feature type="domain" description="CUB" evidence="4">
    <location>
        <begin position="509"/>
        <end position="636"/>
    </location>
</feature>
<dbReference type="SMART" id="SM00042">
    <property type="entry name" value="CUB"/>
    <property type="match status" value="1"/>
</dbReference>
<dbReference type="Pfam" id="PF13688">
    <property type="entry name" value="Reprolysin_5"/>
    <property type="match status" value="1"/>
</dbReference>
<dbReference type="OrthoDB" id="1182309at2"/>
<dbReference type="GO" id="GO:0004222">
    <property type="term" value="F:metalloendopeptidase activity"/>
    <property type="evidence" value="ECO:0007669"/>
    <property type="project" value="InterPro"/>
</dbReference>
<feature type="domain" description="Peptidase M12B" evidence="5">
    <location>
        <begin position="213"/>
        <end position="399"/>
    </location>
</feature>
<dbReference type="Pfam" id="PF18962">
    <property type="entry name" value="Por_Secre_tail"/>
    <property type="match status" value="1"/>
</dbReference>
<proteinExistence type="predicted"/>
<dbReference type="CDD" id="cd00041">
    <property type="entry name" value="CUB"/>
    <property type="match status" value="1"/>
</dbReference>
<dbReference type="PANTHER" id="PTHR11905">
    <property type="entry name" value="ADAM A DISINTEGRIN AND METALLOPROTEASE DOMAIN"/>
    <property type="match status" value="1"/>
</dbReference>
<dbReference type="Proteomes" id="UP000036261">
    <property type="component" value="Unassembled WGS sequence"/>
</dbReference>
<dbReference type="Gene3D" id="2.60.120.290">
    <property type="entry name" value="Spermadhesin, CUB domain"/>
    <property type="match status" value="1"/>
</dbReference>
<dbReference type="NCBIfam" id="TIGR04183">
    <property type="entry name" value="Por_Secre_tail"/>
    <property type="match status" value="1"/>
</dbReference>
<dbReference type="PROSITE" id="PS50215">
    <property type="entry name" value="ADAM_MEPRO"/>
    <property type="match status" value="1"/>
</dbReference>
<keyword evidence="6" id="KW-0482">Metalloprotease</keyword>